<evidence type="ECO:0000259" key="12">
    <source>
        <dbReference type="Pfam" id="PF25508"/>
    </source>
</evidence>
<feature type="domain" description="TRPM SLOG" evidence="11">
    <location>
        <begin position="61"/>
        <end position="308"/>
    </location>
</feature>
<comment type="subcellular location">
    <subcellularLocation>
        <location evidence="1">Membrane</location>
        <topology evidence="1">Multi-pass membrane protein</topology>
    </subcellularLocation>
</comment>
<feature type="domain" description="TRPM-like" evidence="12">
    <location>
        <begin position="453"/>
        <end position="705"/>
    </location>
</feature>
<name>A0A816UWL6_9BILA</name>
<gene>
    <name evidence="13" type="ORF">WKI299_LOCUS23473</name>
</gene>
<evidence type="ECO:0000256" key="2">
    <source>
        <dbReference type="ARBA" id="ARBA00022448"/>
    </source>
</evidence>
<evidence type="ECO:0000256" key="1">
    <source>
        <dbReference type="ARBA" id="ARBA00004141"/>
    </source>
</evidence>
<feature type="region of interest" description="Disordered" evidence="8">
    <location>
        <begin position="229"/>
        <end position="249"/>
    </location>
</feature>
<dbReference type="InterPro" id="IPR050927">
    <property type="entry name" value="TRPM"/>
</dbReference>
<feature type="compositionally biased region" description="Polar residues" evidence="8">
    <location>
        <begin position="229"/>
        <end position="239"/>
    </location>
</feature>
<sequence length="1323" mass="151515">MVNKQNSTISLSSNFLTSNVRHILSTFLPTNVLDETRQLHNAINVQHNGTITFPDNKSNRAQFICIPPDASVTHVKKLMLRHWCQHKPSLVISITGGAKNYNMSGKLLRAFRRGLRKVAMTTGAWIITGGMNTGIMKLVGDIVPTNPHNSRPIHIIGIATWGCVSNCDQLLVHGGNARYLKIDSVERGQAPLEPNHTEFIFINDGTRREYGGEIKFRANLERAIAEGFSTPQSSSNVTDSLRRPSRGIPMRPESSDLVSVVLLVVEGGPNTVRTVHEAVVKNSIPAVFIQGTGRCCDLFAEALRVYDKYLANAKSSATLTNTQPTTVQENNDELRYKLQEALKDIMSEISGETAAKPGKKAQKPTVESKRPESETVDYFELVYECVVERRNFLSVVSLNPRDPVEPDIDVAILKALLNATSSSESIKTYNSRKYEQFRLALEWKRPDIVKKFIMTDDEDWKNPMLIDLFEKALNRKETDFVKLFLDHDFPLTNLYRDQKKLFSLYETSMEKRYSIKVQNDGPLFTIYKYIIQPLIGDIFDTDVALNTEKQSANTRLNTPVPSSCCVPCGRNEQRENEASPEVIEIPPVEGYSEFHMDVDKELFLWSVITDRHELNLLFWARCKNKICAALVAALVYRKYAHKTSDNSYCQKADDFEGLAVEILDRFHQSHAYICTKAIIRQIPAYGNVTWLDLAIKADAKQFISHRAVQNVLNNIWYGYIDHGQSRLMIILSTIMPLFSGFLRYHNKLVKTNYQPTFLENILSGSDLLEPIETPDSTSLLRRESDDVTSGLIDDVTIGELRSQGFKPVGYFEKTMTRVKKYCGDMYCHVAFLLLFTYLLLCDFFPLYDIPFDSCGILHGLENVADLKNVTKTESNHNNETNIKTAAPYGLQKHGQPSIEEYILFVWVSTLLFEELRQFVSGEVPSTYKKISNYLSPFWNKLDILAILLFYVGCVLRFLPSAECFCAARIVLSFDLTLWFIRSLEIFAAIRRLGPKLLMIGEMVNDLKSFMLMLTVFILGFGVCFHSLIYGTNVFSWHIPRDIINLAYWQMFGELSLLQLFNKNYHANGYALFVLLVIYMTIVSVLLINLLIAMLSYIFDRLHTNTDQIWKFQRYELICEYLSRPSLPPPLILLSHVWRLVLYILLKCYRSECFKRMYDQHLRRTTYKIICNEKFASVIEKAEDALIDDDYYNYSKRREPVSEEHEIDEEAIHSPEEVILKRMQILESQVQVIRDQVKATRDEMLNYLDCIMEGIKSMGGIGVRMPRRRHVEVDNPSDETLHRDYYLREEDRQNSPSDVARVPTTVHSNERASTASHGRVHLGT</sequence>
<keyword evidence="3 9" id="KW-0812">Transmembrane</keyword>
<comment type="caution">
    <text evidence="13">The sequence shown here is derived from an EMBL/GenBank/DDBJ whole genome shotgun (WGS) entry which is preliminary data.</text>
</comment>
<dbReference type="GO" id="GO:0030001">
    <property type="term" value="P:metal ion transport"/>
    <property type="evidence" value="ECO:0007669"/>
    <property type="project" value="TreeGrafter"/>
</dbReference>
<evidence type="ECO:0000256" key="3">
    <source>
        <dbReference type="ARBA" id="ARBA00022692"/>
    </source>
</evidence>
<proteinExistence type="predicted"/>
<dbReference type="InterPro" id="IPR057366">
    <property type="entry name" value="TRPM-like"/>
</dbReference>
<evidence type="ECO:0000313" key="14">
    <source>
        <dbReference type="Proteomes" id="UP000663856"/>
    </source>
</evidence>
<feature type="region of interest" description="Disordered" evidence="8">
    <location>
        <begin position="1286"/>
        <end position="1323"/>
    </location>
</feature>
<keyword evidence="4 9" id="KW-1133">Transmembrane helix</keyword>
<dbReference type="GO" id="GO:0005261">
    <property type="term" value="F:monoatomic cation channel activity"/>
    <property type="evidence" value="ECO:0007669"/>
    <property type="project" value="TreeGrafter"/>
</dbReference>
<dbReference type="Pfam" id="PF25508">
    <property type="entry name" value="TRPM2"/>
    <property type="match status" value="1"/>
</dbReference>
<accession>A0A816UWL6</accession>
<feature type="transmembrane region" description="Helical" evidence="9">
    <location>
        <begin position="1069"/>
        <end position="1098"/>
    </location>
</feature>
<dbReference type="InterPro" id="IPR041491">
    <property type="entry name" value="TRPM_SLOG"/>
</dbReference>
<dbReference type="EMBL" id="CAJNRF010010100">
    <property type="protein sequence ID" value="CAF2117196.1"/>
    <property type="molecule type" value="Genomic_DNA"/>
</dbReference>
<evidence type="ECO:0000259" key="11">
    <source>
        <dbReference type="Pfam" id="PF18139"/>
    </source>
</evidence>
<evidence type="ECO:0000256" key="8">
    <source>
        <dbReference type="SAM" id="MobiDB-lite"/>
    </source>
</evidence>
<feature type="domain" description="Ion transport" evidence="10">
    <location>
        <begin position="895"/>
        <end position="1104"/>
    </location>
</feature>
<feature type="transmembrane region" description="Helical" evidence="9">
    <location>
        <begin position="1009"/>
        <end position="1030"/>
    </location>
</feature>
<evidence type="ECO:0000256" key="4">
    <source>
        <dbReference type="ARBA" id="ARBA00022989"/>
    </source>
</evidence>
<keyword evidence="6 9" id="KW-0472">Membrane</keyword>
<dbReference type="GO" id="GO:0005886">
    <property type="term" value="C:plasma membrane"/>
    <property type="evidence" value="ECO:0007669"/>
    <property type="project" value="TreeGrafter"/>
</dbReference>
<keyword evidence="7" id="KW-0407">Ion channel</keyword>
<organism evidence="13 14">
    <name type="scientific">Rotaria magnacalcarata</name>
    <dbReference type="NCBI Taxonomy" id="392030"/>
    <lineage>
        <taxon>Eukaryota</taxon>
        <taxon>Metazoa</taxon>
        <taxon>Spiralia</taxon>
        <taxon>Gnathifera</taxon>
        <taxon>Rotifera</taxon>
        <taxon>Eurotatoria</taxon>
        <taxon>Bdelloidea</taxon>
        <taxon>Philodinida</taxon>
        <taxon>Philodinidae</taxon>
        <taxon>Rotaria</taxon>
    </lineage>
</organism>
<evidence type="ECO:0000256" key="9">
    <source>
        <dbReference type="SAM" id="Phobius"/>
    </source>
</evidence>
<evidence type="ECO:0000313" key="13">
    <source>
        <dbReference type="EMBL" id="CAF2117196.1"/>
    </source>
</evidence>
<feature type="transmembrane region" description="Helical" evidence="9">
    <location>
        <begin position="825"/>
        <end position="847"/>
    </location>
</feature>
<reference evidence="13" key="1">
    <citation type="submission" date="2021-02" db="EMBL/GenBank/DDBJ databases">
        <authorList>
            <person name="Nowell W R."/>
        </authorList>
    </citation>
    <scope>NUCLEOTIDE SEQUENCE</scope>
</reference>
<keyword evidence="2" id="KW-0813">Transport</keyword>
<feature type="transmembrane region" description="Helical" evidence="9">
    <location>
        <begin position="727"/>
        <end position="744"/>
    </location>
</feature>
<keyword evidence="5" id="KW-0406">Ion transport</keyword>
<evidence type="ECO:0000256" key="5">
    <source>
        <dbReference type="ARBA" id="ARBA00023065"/>
    </source>
</evidence>
<evidence type="ECO:0000256" key="7">
    <source>
        <dbReference type="ARBA" id="ARBA00023303"/>
    </source>
</evidence>
<dbReference type="PANTHER" id="PTHR13800:SF1">
    <property type="entry name" value="TRANSIENT RECEPTOR POTENTIAL CATION CHANNEL TRPM"/>
    <property type="match status" value="1"/>
</dbReference>
<feature type="transmembrane region" description="Helical" evidence="9">
    <location>
        <begin position="937"/>
        <end position="958"/>
    </location>
</feature>
<evidence type="ECO:0000256" key="6">
    <source>
        <dbReference type="ARBA" id="ARBA00023136"/>
    </source>
</evidence>
<dbReference type="Pfam" id="PF00520">
    <property type="entry name" value="Ion_trans"/>
    <property type="match status" value="1"/>
</dbReference>
<protein>
    <recommendedName>
        <fullName evidence="15">Transient receptor potential cation channel subfamily M member 3</fullName>
    </recommendedName>
</protein>
<dbReference type="InterPro" id="IPR005821">
    <property type="entry name" value="Ion_trans_dom"/>
</dbReference>
<dbReference type="Proteomes" id="UP000663856">
    <property type="component" value="Unassembled WGS sequence"/>
</dbReference>
<evidence type="ECO:0000259" key="10">
    <source>
        <dbReference type="Pfam" id="PF00520"/>
    </source>
</evidence>
<feature type="transmembrane region" description="Helical" evidence="9">
    <location>
        <begin position="970"/>
        <end position="989"/>
    </location>
</feature>
<dbReference type="PANTHER" id="PTHR13800">
    <property type="entry name" value="TRANSIENT RECEPTOR POTENTIAL CATION CHANNEL, SUBFAMILY M, MEMBER 6"/>
    <property type="match status" value="1"/>
</dbReference>
<evidence type="ECO:0008006" key="15">
    <source>
        <dbReference type="Google" id="ProtNLM"/>
    </source>
</evidence>
<feature type="compositionally biased region" description="Polar residues" evidence="8">
    <location>
        <begin position="1304"/>
        <end position="1315"/>
    </location>
</feature>
<dbReference type="Pfam" id="PF18139">
    <property type="entry name" value="LSDAT_euk"/>
    <property type="match status" value="1"/>
</dbReference>